<organism evidence="14">
    <name type="scientific">Serpula lacrymans var. lacrymans (strain S7.3)</name>
    <name type="common">Dry rot fungus</name>
    <dbReference type="NCBI Taxonomy" id="936435"/>
    <lineage>
        <taxon>Eukaryota</taxon>
        <taxon>Fungi</taxon>
        <taxon>Dikarya</taxon>
        <taxon>Basidiomycota</taxon>
        <taxon>Agaricomycotina</taxon>
        <taxon>Agaricomycetes</taxon>
        <taxon>Agaricomycetidae</taxon>
        <taxon>Boletales</taxon>
        <taxon>Coniophorineae</taxon>
        <taxon>Serpulaceae</taxon>
        <taxon>Serpula</taxon>
    </lineage>
</organism>
<dbReference type="OMA" id="FCEHHFL"/>
<evidence type="ECO:0000256" key="6">
    <source>
        <dbReference type="ARBA" id="ARBA00022801"/>
    </source>
</evidence>
<dbReference type="UniPathway" id="UPA00848">
    <property type="reaction ID" value="UER00151"/>
</dbReference>
<keyword evidence="14" id="KW-1185">Reference proteome</keyword>
<dbReference type="PROSITE" id="PS00860">
    <property type="entry name" value="GTP_CYCLOHYDROL_1_2"/>
    <property type="match status" value="1"/>
</dbReference>
<dbReference type="PANTHER" id="PTHR11109">
    <property type="entry name" value="GTP CYCLOHYDROLASE I"/>
    <property type="match status" value="1"/>
</dbReference>
<evidence type="ECO:0000313" key="14">
    <source>
        <dbReference type="Proteomes" id="UP000008063"/>
    </source>
</evidence>
<evidence type="ECO:0000256" key="1">
    <source>
        <dbReference type="ARBA" id="ARBA00005080"/>
    </source>
</evidence>
<keyword evidence="5" id="KW-0547">Nucleotide-binding</keyword>
<dbReference type="EC" id="3.5.4.16" evidence="3"/>
<dbReference type="GO" id="GO:0046654">
    <property type="term" value="P:tetrahydrofolate biosynthetic process"/>
    <property type="evidence" value="ECO:0007669"/>
    <property type="project" value="InterPro"/>
</dbReference>
<dbReference type="SUPFAM" id="SSF55620">
    <property type="entry name" value="Tetrahydrobiopterin biosynthesis enzymes-like"/>
    <property type="match status" value="1"/>
</dbReference>
<accession>F8PQN5</accession>
<dbReference type="GO" id="GO:0006729">
    <property type="term" value="P:tetrahydrobiopterin biosynthetic process"/>
    <property type="evidence" value="ECO:0007669"/>
    <property type="project" value="TreeGrafter"/>
</dbReference>
<dbReference type="Pfam" id="PF01227">
    <property type="entry name" value="GTP_cyclohydroI"/>
    <property type="match status" value="1"/>
</dbReference>
<dbReference type="Gene3D" id="3.30.1130.10">
    <property type="match status" value="1"/>
</dbReference>
<comment type="similarity">
    <text evidence="2">Belongs to the GTP cyclohydrolase I family.</text>
</comment>
<evidence type="ECO:0000256" key="3">
    <source>
        <dbReference type="ARBA" id="ARBA00012715"/>
    </source>
</evidence>
<dbReference type="InterPro" id="IPR043133">
    <property type="entry name" value="GTP-CH-I_C/QueF"/>
</dbReference>
<evidence type="ECO:0000256" key="5">
    <source>
        <dbReference type="ARBA" id="ARBA00022741"/>
    </source>
</evidence>
<dbReference type="NCBIfam" id="TIGR00063">
    <property type="entry name" value="folE"/>
    <property type="match status" value="1"/>
</dbReference>
<feature type="region of interest" description="Disordered" evidence="11">
    <location>
        <begin position="1"/>
        <end position="103"/>
    </location>
</feature>
<dbReference type="FunFam" id="3.30.1130.10:FF:000012">
    <property type="entry name" value="GTP cyclohydrolase 1"/>
    <property type="match status" value="1"/>
</dbReference>
<dbReference type="NCBIfam" id="NF006826">
    <property type="entry name" value="PRK09347.1-3"/>
    <property type="match status" value="1"/>
</dbReference>
<dbReference type="GO" id="GO:0005737">
    <property type="term" value="C:cytoplasm"/>
    <property type="evidence" value="ECO:0007669"/>
    <property type="project" value="TreeGrafter"/>
</dbReference>
<evidence type="ECO:0000256" key="2">
    <source>
        <dbReference type="ARBA" id="ARBA00008085"/>
    </source>
</evidence>
<dbReference type="InterPro" id="IPR020602">
    <property type="entry name" value="GTP_CycHdrlase_I_dom"/>
</dbReference>
<dbReference type="EMBL" id="GL945477">
    <property type="protein sequence ID" value="EGO01595.1"/>
    <property type="molecule type" value="Genomic_DNA"/>
</dbReference>
<dbReference type="InterPro" id="IPR043134">
    <property type="entry name" value="GTP-CH-I_N"/>
</dbReference>
<evidence type="ECO:0000256" key="4">
    <source>
        <dbReference type="ARBA" id="ARBA00017272"/>
    </source>
</evidence>
<evidence type="ECO:0000259" key="12">
    <source>
        <dbReference type="Pfam" id="PF01227"/>
    </source>
</evidence>
<evidence type="ECO:0000256" key="7">
    <source>
        <dbReference type="ARBA" id="ARBA00022909"/>
    </source>
</evidence>
<dbReference type="GO" id="GO:0046656">
    <property type="term" value="P:folic acid biosynthetic process"/>
    <property type="evidence" value="ECO:0007669"/>
    <property type="project" value="UniProtKB-KW"/>
</dbReference>
<evidence type="ECO:0000256" key="10">
    <source>
        <dbReference type="ARBA" id="ARBA00055676"/>
    </source>
</evidence>
<dbReference type="PROSITE" id="PS00859">
    <property type="entry name" value="GTP_CYCLOHYDROL_1_1"/>
    <property type="match status" value="1"/>
</dbReference>
<dbReference type="HOGENOM" id="CLU_049768_1_4_1"/>
<dbReference type="Proteomes" id="UP000008063">
    <property type="component" value="Unassembled WGS sequence"/>
</dbReference>
<dbReference type="OrthoDB" id="4966at2759"/>
<dbReference type="FunFam" id="1.10.286.10:FF:000003">
    <property type="entry name" value="GTP cyclohydrolase 1"/>
    <property type="match status" value="1"/>
</dbReference>
<reference evidence="14" key="1">
    <citation type="journal article" date="2011" name="Science">
        <title>The plant cell wall-decomposing machinery underlies the functional diversity of forest fungi.</title>
        <authorList>
            <person name="Eastwood D.C."/>
            <person name="Floudas D."/>
            <person name="Binder M."/>
            <person name="Majcherczyk A."/>
            <person name="Schneider P."/>
            <person name="Aerts A."/>
            <person name="Asiegbu F.O."/>
            <person name="Baker S.E."/>
            <person name="Barry K."/>
            <person name="Bendiksby M."/>
            <person name="Blumentritt M."/>
            <person name="Coutinho P.M."/>
            <person name="Cullen D."/>
            <person name="de Vries R.P."/>
            <person name="Gathman A."/>
            <person name="Goodell B."/>
            <person name="Henrissat B."/>
            <person name="Ihrmark K."/>
            <person name="Kauserud H."/>
            <person name="Kohler A."/>
            <person name="LaButti K."/>
            <person name="Lapidus A."/>
            <person name="Lavin J.L."/>
            <person name="Lee Y.-H."/>
            <person name="Lindquist E."/>
            <person name="Lilly W."/>
            <person name="Lucas S."/>
            <person name="Morin E."/>
            <person name="Murat C."/>
            <person name="Oguiza J.A."/>
            <person name="Park J."/>
            <person name="Pisabarro A.G."/>
            <person name="Riley R."/>
            <person name="Rosling A."/>
            <person name="Salamov A."/>
            <person name="Schmidt O."/>
            <person name="Schmutz J."/>
            <person name="Skrede I."/>
            <person name="Stenlid J."/>
            <person name="Wiebenga A."/>
            <person name="Xie X."/>
            <person name="Kuees U."/>
            <person name="Hibbett D.S."/>
            <person name="Hoffmeister D."/>
            <person name="Hoegberg N."/>
            <person name="Martin F."/>
            <person name="Grigoriev I.V."/>
            <person name="Watkinson S.C."/>
        </authorList>
    </citation>
    <scope>NUCLEOTIDE SEQUENCE [LARGE SCALE GENOMIC DNA]</scope>
    <source>
        <strain evidence="14">strain S7.3</strain>
    </source>
</reference>
<dbReference type="PANTHER" id="PTHR11109:SF7">
    <property type="entry name" value="GTP CYCLOHYDROLASE 1"/>
    <property type="match status" value="1"/>
</dbReference>
<feature type="domain" description="GTP cyclohydrolase I" evidence="12">
    <location>
        <begin position="128"/>
        <end position="304"/>
    </location>
</feature>
<gene>
    <name evidence="13" type="ORF">SERLA73DRAFT_48385</name>
</gene>
<comment type="pathway">
    <text evidence="1">Cofactor biosynthesis; 7,8-dihydroneopterin triphosphate biosynthesis; 7,8-dihydroneopterin triphosphate from GTP: step 1/1.</text>
</comment>
<evidence type="ECO:0000256" key="8">
    <source>
        <dbReference type="ARBA" id="ARBA00023134"/>
    </source>
</evidence>
<dbReference type="InParanoid" id="F8PQN5"/>
<dbReference type="InterPro" id="IPR018234">
    <property type="entry name" value="GTP_CycHdrlase_I_CS"/>
</dbReference>
<dbReference type="STRING" id="936435.F8PQN5"/>
<dbReference type="HAMAP" id="MF_00223">
    <property type="entry name" value="FolE"/>
    <property type="match status" value="1"/>
</dbReference>
<comment type="function">
    <text evidence="10">GTP cyclohydrolase 1 is the first enzyme in the biosynthetic pathway leading to folic acid.</text>
</comment>
<dbReference type="NCBIfam" id="NF006825">
    <property type="entry name" value="PRK09347.1-2"/>
    <property type="match status" value="1"/>
</dbReference>
<name>F8PQN5_SERL3</name>
<dbReference type="GO" id="GO:0008270">
    <property type="term" value="F:zinc ion binding"/>
    <property type="evidence" value="ECO:0007669"/>
    <property type="project" value="TreeGrafter"/>
</dbReference>
<dbReference type="Gene3D" id="1.10.286.10">
    <property type="match status" value="1"/>
</dbReference>
<protein>
    <recommendedName>
        <fullName evidence="4">GTP cyclohydrolase 1</fullName>
        <ecNumber evidence="3">3.5.4.16</ecNumber>
    </recommendedName>
    <alternativeName>
        <fullName evidence="9">GTP cyclohydrolase I</fullName>
    </alternativeName>
</protein>
<dbReference type="GO" id="GO:0003934">
    <property type="term" value="F:GTP cyclohydrolase I activity"/>
    <property type="evidence" value="ECO:0007669"/>
    <property type="project" value="UniProtKB-EC"/>
</dbReference>
<keyword evidence="8" id="KW-0342">GTP-binding</keyword>
<dbReference type="FunCoup" id="F8PQN5">
    <property type="interactions" value="303"/>
</dbReference>
<dbReference type="CDD" id="cd00642">
    <property type="entry name" value="GTP_cyclohydro1"/>
    <property type="match status" value="1"/>
</dbReference>
<dbReference type="InterPro" id="IPR001474">
    <property type="entry name" value="GTP_CycHdrlase_I"/>
</dbReference>
<keyword evidence="6" id="KW-0378">Hydrolase</keyword>
<dbReference type="AlphaFoldDB" id="F8PQN5"/>
<proteinExistence type="inferred from homology"/>
<evidence type="ECO:0000313" key="13">
    <source>
        <dbReference type="EMBL" id="EGO01595.1"/>
    </source>
</evidence>
<keyword evidence="7" id="KW-0289">Folate biosynthesis</keyword>
<sequence>MASHAHLLSDGLRNRDIHPETSSPDPIHDPLDHHPSERGELELASRTHNDDQPPSPSATSLRPSWPPLLREGYGFRPASGVSTPLTSLPAERGSPLPDPNGLGWPAKSTVSRLNATPAERTAREKQLSSAVRTILECIGEDPDREGLLRTPERYAQALMWMTRGYEERLADVINDAVFAEDHDEMVLVRDIDISSLCEHHLVPFTGKVAIAYIPNKLVLGLSKLARIAETFSRRLQVQERLTKQIAIAVQEAIKPRGVAVVMEATHLCMTMRGVQKPGSITVTSCMLGCFRTQQKTREEFLTLIKGR</sequence>
<dbReference type="GO" id="GO:0005525">
    <property type="term" value="F:GTP binding"/>
    <property type="evidence" value="ECO:0007669"/>
    <property type="project" value="UniProtKB-KW"/>
</dbReference>
<feature type="compositionally biased region" description="Basic and acidic residues" evidence="11">
    <location>
        <begin position="26"/>
        <end position="51"/>
    </location>
</feature>
<evidence type="ECO:0000256" key="9">
    <source>
        <dbReference type="ARBA" id="ARBA00030854"/>
    </source>
</evidence>
<evidence type="ECO:0000256" key="11">
    <source>
        <dbReference type="SAM" id="MobiDB-lite"/>
    </source>
</evidence>